<dbReference type="EMBL" id="NEBY01000051">
    <property type="protein sequence ID" value="PRJ66529.1"/>
    <property type="molecule type" value="Genomic_DNA"/>
</dbReference>
<dbReference type="Proteomes" id="UP000238532">
    <property type="component" value="Unassembled WGS sequence"/>
</dbReference>
<evidence type="ECO:0000313" key="2">
    <source>
        <dbReference type="Proteomes" id="UP000238532"/>
    </source>
</evidence>
<protein>
    <submittedName>
        <fullName evidence="1">Uncharacterized protein</fullName>
    </submittedName>
</protein>
<name>A0A2S9RSI8_HAEIF</name>
<dbReference type="Pfam" id="PF16036">
    <property type="entry name" value="Chalcone_3"/>
    <property type="match status" value="1"/>
</dbReference>
<comment type="caution">
    <text evidence="1">The sequence shown here is derived from an EMBL/GenBank/DDBJ whole genome shotgun (WGS) entry which is preliminary data.</text>
</comment>
<sequence>MKMKSLFVAIITFFSAAPFAHWQLIGNAEYTWGPFHVYTIGLFSETGTYQENERPLMLSFKYEKPIEGKNFAITLIKEIETLKLNDGDTQNWLKEMQETFPDFSPNDILNYIALPDKGYFVLNDTVLEHDFDAKFNQAFIGIWLAPNSTFVKLQPQLLGKTKSNHEATEFYLKPESESFDEQESMPELPPHYLLDNQKKSEG</sequence>
<accession>A0A2S9RSI8</accession>
<dbReference type="InterPro" id="IPR016087">
    <property type="entry name" value="Chalcone_isomerase"/>
</dbReference>
<dbReference type="RefSeq" id="WP_105875918.1">
    <property type="nucleotide sequence ID" value="NZ_CP135754.1"/>
</dbReference>
<organism evidence="1 2">
    <name type="scientific">Haemophilus influenzae</name>
    <dbReference type="NCBI Taxonomy" id="727"/>
    <lineage>
        <taxon>Bacteria</taxon>
        <taxon>Pseudomonadati</taxon>
        <taxon>Pseudomonadota</taxon>
        <taxon>Gammaproteobacteria</taxon>
        <taxon>Pasteurellales</taxon>
        <taxon>Pasteurellaceae</taxon>
        <taxon>Haemophilus</taxon>
    </lineage>
</organism>
<evidence type="ECO:0000313" key="1">
    <source>
        <dbReference type="EMBL" id="PRJ66529.1"/>
    </source>
</evidence>
<dbReference type="AlphaFoldDB" id="A0A2S9RSI8"/>
<proteinExistence type="predicted"/>
<reference evidence="1 2" key="1">
    <citation type="submission" date="2017-04" db="EMBL/GenBank/DDBJ databases">
        <title>Haemophilus influenzae in COPD genome sequencing project.</title>
        <authorList>
            <person name="Murphy T.F."/>
            <person name="Kong Y."/>
            <person name="Nadendla S."/>
            <person name="Tettelin H."/>
            <person name="Pettigrew M."/>
        </authorList>
    </citation>
    <scope>NUCLEOTIDE SEQUENCE [LARGE SCALE GENOMIC DNA]</scope>
    <source>
        <strain evidence="1 2">56P127H1</strain>
    </source>
</reference>
<gene>
    <name evidence="1" type="ORF">BV102_00061</name>
</gene>